<dbReference type="Pfam" id="PF17201">
    <property type="entry name" value="Cache_3-Cache_2"/>
    <property type="match status" value="1"/>
</dbReference>
<keyword evidence="11" id="KW-1185">Reference proteome</keyword>
<reference evidence="10 11" key="1">
    <citation type="submission" date="2019-07" db="EMBL/GenBank/DDBJ databases">
        <title>Whole genome shotgun sequence of Cellulomonas hominis NBRC 16055.</title>
        <authorList>
            <person name="Hosoyama A."/>
            <person name="Uohara A."/>
            <person name="Ohji S."/>
            <person name="Ichikawa N."/>
        </authorList>
    </citation>
    <scope>NUCLEOTIDE SEQUENCE [LARGE SCALE GENOMIC DNA]</scope>
    <source>
        <strain evidence="10 11">NBRC 16055</strain>
    </source>
</reference>
<dbReference type="InterPro" id="IPR003660">
    <property type="entry name" value="HAMP_dom"/>
</dbReference>
<dbReference type="PROSITE" id="PS50885">
    <property type="entry name" value="HAMP"/>
    <property type="match status" value="1"/>
</dbReference>
<evidence type="ECO:0000256" key="2">
    <source>
        <dbReference type="ARBA" id="ARBA00022989"/>
    </source>
</evidence>
<dbReference type="InterPro" id="IPR033462">
    <property type="entry name" value="Cache_3-Cache_2"/>
</dbReference>
<dbReference type="Pfam" id="PF00015">
    <property type="entry name" value="MCPsignal"/>
    <property type="match status" value="1"/>
</dbReference>
<protein>
    <submittedName>
        <fullName evidence="10">Methyl-accepting chemotaxis protein</fullName>
    </submittedName>
</protein>
<dbReference type="InterPro" id="IPR004090">
    <property type="entry name" value="Chemotax_Me-accpt_rcpt"/>
</dbReference>
<evidence type="ECO:0000259" key="9">
    <source>
        <dbReference type="PROSITE" id="PS50885"/>
    </source>
</evidence>
<dbReference type="EMBL" id="BJVQ01000007">
    <property type="protein sequence ID" value="GEL45769.1"/>
    <property type="molecule type" value="Genomic_DNA"/>
</dbReference>
<comment type="caution">
    <text evidence="10">The sequence shown here is derived from an EMBL/GenBank/DDBJ whole genome shotgun (WGS) entry which is preliminary data.</text>
</comment>
<keyword evidence="7" id="KW-0472">Membrane</keyword>
<dbReference type="InterPro" id="IPR004089">
    <property type="entry name" value="MCPsignal_dom"/>
</dbReference>
<evidence type="ECO:0000256" key="7">
    <source>
        <dbReference type="SAM" id="Phobius"/>
    </source>
</evidence>
<feature type="domain" description="HAMP" evidence="9">
    <location>
        <begin position="391"/>
        <end position="443"/>
    </location>
</feature>
<dbReference type="PANTHER" id="PTHR32089">
    <property type="entry name" value="METHYL-ACCEPTING CHEMOTAXIS PROTEIN MCPB"/>
    <property type="match status" value="1"/>
</dbReference>
<dbReference type="Gene3D" id="1.10.287.950">
    <property type="entry name" value="Methyl-accepting chemotaxis protein"/>
    <property type="match status" value="1"/>
</dbReference>
<dbReference type="PROSITE" id="PS50111">
    <property type="entry name" value="CHEMOTAXIS_TRANSDUC_2"/>
    <property type="match status" value="1"/>
</dbReference>
<dbReference type="Pfam" id="PF00672">
    <property type="entry name" value="HAMP"/>
    <property type="match status" value="1"/>
</dbReference>
<feature type="region of interest" description="Disordered" evidence="6">
    <location>
        <begin position="1"/>
        <end position="22"/>
    </location>
</feature>
<evidence type="ECO:0000256" key="6">
    <source>
        <dbReference type="SAM" id="MobiDB-lite"/>
    </source>
</evidence>
<comment type="similarity">
    <text evidence="4">Belongs to the methyl-accepting chemotaxis (MCP) protein family.</text>
</comment>
<dbReference type="SMART" id="SM00304">
    <property type="entry name" value="HAMP"/>
    <property type="match status" value="1"/>
</dbReference>
<dbReference type="GO" id="GO:0006935">
    <property type="term" value="P:chemotaxis"/>
    <property type="evidence" value="ECO:0007669"/>
    <property type="project" value="InterPro"/>
</dbReference>
<evidence type="ECO:0000313" key="10">
    <source>
        <dbReference type="EMBL" id="GEL45769.1"/>
    </source>
</evidence>
<dbReference type="Proteomes" id="UP000321723">
    <property type="component" value="Unassembled WGS sequence"/>
</dbReference>
<name>A0A511F915_9CELL</name>
<organism evidence="10 11">
    <name type="scientific">Cellulomonas hominis</name>
    <dbReference type="NCBI Taxonomy" id="156981"/>
    <lineage>
        <taxon>Bacteria</taxon>
        <taxon>Bacillati</taxon>
        <taxon>Actinomycetota</taxon>
        <taxon>Actinomycetes</taxon>
        <taxon>Micrococcales</taxon>
        <taxon>Cellulomonadaceae</taxon>
        <taxon>Cellulomonas</taxon>
    </lineage>
</organism>
<evidence type="ECO:0000259" key="8">
    <source>
        <dbReference type="PROSITE" id="PS50111"/>
    </source>
</evidence>
<dbReference type="SUPFAM" id="SSF103190">
    <property type="entry name" value="Sensory domain-like"/>
    <property type="match status" value="1"/>
</dbReference>
<keyword evidence="3 5" id="KW-0807">Transducer</keyword>
<dbReference type="InterPro" id="IPR029151">
    <property type="entry name" value="Sensor-like_sf"/>
</dbReference>
<evidence type="ECO:0000256" key="3">
    <source>
        <dbReference type="ARBA" id="ARBA00023224"/>
    </source>
</evidence>
<sequence>MPRGLAPVHPAPETPVPLHRPRTSLRTSLRAQLVATGAGAVAATAALLTAVGGWQVSGLARDAGADVDLLTRDAMTQTTRQAVTLVSTQVATVTDRMAADLRAAEQTLAQAGPVTFGGPERWTVTDQTSGATREADLPQLLVGGTWLGRTTDPAAVVPVVDDISTLLGAAVTVFQRVDEGGDMLRVATSVRNAEGNRAIGTAIAATGPDGTPNAVVAALLSGQPYYGTAQVVGQPYVTAYAPLVVDGAVAGALFVGVPQAEVDEPLRAALAEVTVGERGYLTVADDTGAWVVPPPGGAAADAAPALVAAGAELEDGATTTERVDLGEDAATVQLARYAPWGWTVAAWGMDADLRAVSDELAAGSGTLVRTLLVVGLVVAVLAVALVVWISGRVVGRVGRLTTALRRVADRDLSGEVRGEGRDEIGVMGAALGEAIDAMRAALGRMQAGAEAVRSTAGRLDGSSGTLEAAAGRTVSRAEGAAGSASVVSTEVQTVTAAMTEMRASIESVAQDVTAASGQAAQAVGITDEAAGAADRLAASTSQIAAVLDTVTAIAGQTHLLALNASIEAARAGAAGAGFAVVAGEVKDLAQQTSSAIGTIAPVLEAVTRDAADVRTAVARISEVVTTVDGLQGAVSAVVEQQSATTSEIERNLLVAAESTADIAGSAADVAQAAGQAFDGAAEVRQAVVTLADVAEELAAGAEEFTLAR</sequence>
<dbReference type="GO" id="GO:0007165">
    <property type="term" value="P:signal transduction"/>
    <property type="evidence" value="ECO:0007669"/>
    <property type="project" value="UniProtKB-KW"/>
</dbReference>
<dbReference type="SUPFAM" id="SSF58104">
    <property type="entry name" value="Methyl-accepting chemotaxis protein (MCP) signaling domain"/>
    <property type="match status" value="1"/>
</dbReference>
<feature type="domain" description="Methyl-accepting transducer" evidence="8">
    <location>
        <begin position="455"/>
        <end position="691"/>
    </location>
</feature>
<proteinExistence type="inferred from homology"/>
<dbReference type="CDD" id="cd06225">
    <property type="entry name" value="HAMP"/>
    <property type="match status" value="1"/>
</dbReference>
<dbReference type="GO" id="GO:0004888">
    <property type="term" value="F:transmembrane signaling receptor activity"/>
    <property type="evidence" value="ECO:0007669"/>
    <property type="project" value="InterPro"/>
</dbReference>
<evidence type="ECO:0000313" key="11">
    <source>
        <dbReference type="Proteomes" id="UP000321723"/>
    </source>
</evidence>
<evidence type="ECO:0000256" key="1">
    <source>
        <dbReference type="ARBA" id="ARBA00022692"/>
    </source>
</evidence>
<evidence type="ECO:0000256" key="4">
    <source>
        <dbReference type="ARBA" id="ARBA00029447"/>
    </source>
</evidence>
<accession>A0A511F915</accession>
<dbReference type="SMART" id="SM00283">
    <property type="entry name" value="MA"/>
    <property type="match status" value="1"/>
</dbReference>
<dbReference type="GO" id="GO:0016020">
    <property type="term" value="C:membrane"/>
    <property type="evidence" value="ECO:0007669"/>
    <property type="project" value="InterPro"/>
</dbReference>
<dbReference type="PANTHER" id="PTHR32089:SF112">
    <property type="entry name" value="LYSOZYME-LIKE PROTEIN-RELATED"/>
    <property type="match status" value="1"/>
</dbReference>
<dbReference type="PRINTS" id="PR00260">
    <property type="entry name" value="CHEMTRNSDUCR"/>
</dbReference>
<evidence type="ECO:0000256" key="5">
    <source>
        <dbReference type="PROSITE-ProRule" id="PRU00284"/>
    </source>
</evidence>
<dbReference type="AlphaFoldDB" id="A0A511F915"/>
<keyword evidence="2 7" id="KW-1133">Transmembrane helix</keyword>
<gene>
    <name evidence="10" type="ORF">CHO01_08850</name>
</gene>
<keyword evidence="1 7" id="KW-0812">Transmembrane</keyword>
<feature type="transmembrane region" description="Helical" evidence="7">
    <location>
        <begin position="367"/>
        <end position="389"/>
    </location>
</feature>